<protein>
    <submittedName>
        <fullName evidence="4">Tripartite tricarboxylate transporter substrate binding protein</fullName>
    </submittedName>
</protein>
<dbReference type="Gene3D" id="3.40.190.10">
    <property type="entry name" value="Periplasmic binding protein-like II"/>
    <property type="match status" value="1"/>
</dbReference>
<accession>A0A3M8DBN7</accession>
<evidence type="ECO:0000256" key="1">
    <source>
        <dbReference type="ARBA" id="ARBA00006987"/>
    </source>
</evidence>
<dbReference type="Pfam" id="PF03401">
    <property type="entry name" value="TctC"/>
    <property type="match status" value="1"/>
</dbReference>
<dbReference type="PROSITE" id="PS51257">
    <property type="entry name" value="PROKAR_LIPOPROTEIN"/>
    <property type="match status" value="1"/>
</dbReference>
<evidence type="ECO:0000313" key="5">
    <source>
        <dbReference type="Proteomes" id="UP000269573"/>
    </source>
</evidence>
<reference evidence="4 5" key="1">
    <citation type="submission" date="2018-10" db="EMBL/GenBank/DDBJ databases">
        <title>Phylogenomics of Brevibacillus.</title>
        <authorList>
            <person name="Dunlap C."/>
        </authorList>
    </citation>
    <scope>NUCLEOTIDE SEQUENCE [LARGE SCALE GENOMIC DNA]</scope>
    <source>
        <strain evidence="4 5">JCM 15774</strain>
    </source>
</reference>
<dbReference type="EMBL" id="RHHU01000007">
    <property type="protein sequence ID" value="RNB85373.1"/>
    <property type="molecule type" value="Genomic_DNA"/>
</dbReference>
<proteinExistence type="inferred from homology"/>
<dbReference type="SUPFAM" id="SSF53850">
    <property type="entry name" value="Periplasmic binding protein-like II"/>
    <property type="match status" value="1"/>
</dbReference>
<feature type="region of interest" description="Disordered" evidence="2">
    <location>
        <begin position="21"/>
        <end position="45"/>
    </location>
</feature>
<keyword evidence="5" id="KW-1185">Reference proteome</keyword>
<dbReference type="InterPro" id="IPR005064">
    <property type="entry name" value="BUG"/>
</dbReference>
<dbReference type="PANTHER" id="PTHR42928">
    <property type="entry name" value="TRICARBOXYLATE-BINDING PROTEIN"/>
    <property type="match status" value="1"/>
</dbReference>
<dbReference type="PANTHER" id="PTHR42928:SF5">
    <property type="entry name" value="BLR1237 PROTEIN"/>
    <property type="match status" value="1"/>
</dbReference>
<feature type="chain" id="PRO_5039517803" evidence="3">
    <location>
        <begin position="23"/>
        <end position="337"/>
    </location>
</feature>
<comment type="caution">
    <text evidence="4">The sequence shown here is derived from an EMBL/GenBank/DDBJ whole genome shotgun (WGS) entry which is preliminary data.</text>
</comment>
<dbReference type="PIRSF" id="PIRSF017082">
    <property type="entry name" value="YflP"/>
    <property type="match status" value="1"/>
</dbReference>
<keyword evidence="3" id="KW-0732">Signal</keyword>
<feature type="compositionally biased region" description="Low complexity" evidence="2">
    <location>
        <begin position="21"/>
        <end position="39"/>
    </location>
</feature>
<gene>
    <name evidence="4" type="ORF">EDM59_13315</name>
</gene>
<dbReference type="Gene3D" id="3.40.190.150">
    <property type="entry name" value="Bordetella uptake gene, domain 1"/>
    <property type="match status" value="1"/>
</dbReference>
<dbReference type="AlphaFoldDB" id="A0A3M8DBN7"/>
<name>A0A3M8DBN7_9BACL</name>
<sequence length="337" mass="35763">MKKWLTVSLIALLLIVSGCSQNGQTSQGSSTGTDSGNSGATEAAKSDFPKKPIEMIVPYEAGGANDVAARIIANAANKYMPNGQNIVIVNKPGGATIVGATELFQAKPDGYKIGMLTISTLTNRPHTGNTTFTFDSFTPVIQVFTFPQTLFVKQDAPWKTFEEWLAYVKANPGKFTYGIGASGSSAHLAMASLAGRAGLDMKAVPFSGGAPTVTALMGGHVQGALLQSTLAPEARKLVATSSKKSDLIKDVPLLTEKGFDVAFDEVSAILAPKDTPKEIVSILHDAVKKAMDDPQVKEELYKVGADELYASGEDFQKEVDKKFVENGQLMKNLGLVK</sequence>
<evidence type="ECO:0000313" key="4">
    <source>
        <dbReference type="EMBL" id="RNB85373.1"/>
    </source>
</evidence>
<dbReference type="Proteomes" id="UP000269573">
    <property type="component" value="Unassembled WGS sequence"/>
</dbReference>
<evidence type="ECO:0000256" key="3">
    <source>
        <dbReference type="SAM" id="SignalP"/>
    </source>
</evidence>
<organism evidence="4 5">
    <name type="scientific">Brevibacillus nitrificans</name>
    <dbReference type="NCBI Taxonomy" id="651560"/>
    <lineage>
        <taxon>Bacteria</taxon>
        <taxon>Bacillati</taxon>
        <taxon>Bacillota</taxon>
        <taxon>Bacilli</taxon>
        <taxon>Bacillales</taxon>
        <taxon>Paenibacillaceae</taxon>
        <taxon>Brevibacillus</taxon>
    </lineage>
</organism>
<dbReference type="CDD" id="cd07012">
    <property type="entry name" value="PBP2_Bug_TTT"/>
    <property type="match status" value="1"/>
</dbReference>
<dbReference type="InterPro" id="IPR042100">
    <property type="entry name" value="Bug_dom1"/>
</dbReference>
<dbReference type="RefSeq" id="WP_122924037.1">
    <property type="nucleotide sequence ID" value="NZ_RHHU01000007.1"/>
</dbReference>
<comment type="similarity">
    <text evidence="1">Belongs to the UPF0065 (bug) family.</text>
</comment>
<evidence type="ECO:0000256" key="2">
    <source>
        <dbReference type="SAM" id="MobiDB-lite"/>
    </source>
</evidence>
<feature type="signal peptide" evidence="3">
    <location>
        <begin position="1"/>
        <end position="22"/>
    </location>
</feature>